<gene>
    <name evidence="1" type="ORF">DSM101010T_34830</name>
</gene>
<reference evidence="1 2" key="1">
    <citation type="submission" date="2020-05" db="EMBL/GenBank/DDBJ databases">
        <title>Draft genome sequence of Desulfovibrio sp. strain HN2T.</title>
        <authorList>
            <person name="Ueno A."/>
            <person name="Tamazawa S."/>
            <person name="Tamamura S."/>
            <person name="Murakami T."/>
            <person name="Kiyama T."/>
            <person name="Inomata H."/>
            <person name="Amano Y."/>
            <person name="Miyakawa K."/>
            <person name="Tamaki H."/>
            <person name="Naganuma T."/>
            <person name="Kaneko K."/>
        </authorList>
    </citation>
    <scope>NUCLEOTIDE SEQUENCE [LARGE SCALE GENOMIC DNA]</scope>
    <source>
        <strain evidence="1 2">HN2</strain>
    </source>
</reference>
<dbReference type="EMBL" id="BLVO01000016">
    <property type="protein sequence ID" value="GFM35118.1"/>
    <property type="molecule type" value="Genomic_DNA"/>
</dbReference>
<evidence type="ECO:0000313" key="2">
    <source>
        <dbReference type="Proteomes" id="UP000503840"/>
    </source>
</evidence>
<name>A0A7J0BNC1_9BACT</name>
<protein>
    <submittedName>
        <fullName evidence="1">Uncharacterized protein</fullName>
    </submittedName>
</protein>
<keyword evidence="2" id="KW-1185">Reference proteome</keyword>
<sequence>MSAVGMHSGHLSETQNLSLAITMLLGFGESASPQHNDGKVVEAFGHALFAKALIVLGEVDRLEINWPPGLTLDGAGLLVRSEIQRRYSGLNDLALDAIAWKYTFGWR</sequence>
<proteinExistence type="predicted"/>
<accession>A0A7J0BNC1</accession>
<dbReference type="RefSeq" id="WP_174406747.1">
    <property type="nucleotide sequence ID" value="NZ_BLVO01000016.1"/>
</dbReference>
<evidence type="ECO:0000313" key="1">
    <source>
        <dbReference type="EMBL" id="GFM35118.1"/>
    </source>
</evidence>
<dbReference type="AlphaFoldDB" id="A0A7J0BNC1"/>
<comment type="caution">
    <text evidence="1">The sequence shown here is derived from an EMBL/GenBank/DDBJ whole genome shotgun (WGS) entry which is preliminary data.</text>
</comment>
<organism evidence="1 2">
    <name type="scientific">Desulfovibrio subterraneus</name>
    <dbReference type="NCBI Taxonomy" id="2718620"/>
    <lineage>
        <taxon>Bacteria</taxon>
        <taxon>Pseudomonadati</taxon>
        <taxon>Thermodesulfobacteriota</taxon>
        <taxon>Desulfovibrionia</taxon>
        <taxon>Desulfovibrionales</taxon>
        <taxon>Desulfovibrionaceae</taxon>
        <taxon>Desulfovibrio</taxon>
    </lineage>
</organism>
<dbReference type="Proteomes" id="UP000503840">
    <property type="component" value="Unassembled WGS sequence"/>
</dbReference>